<evidence type="ECO:0008006" key="3">
    <source>
        <dbReference type="Google" id="ProtNLM"/>
    </source>
</evidence>
<evidence type="ECO:0000313" key="2">
    <source>
        <dbReference type="Proteomes" id="UP001201449"/>
    </source>
</evidence>
<keyword evidence="2" id="KW-1185">Reference proteome</keyword>
<reference evidence="1 2" key="1">
    <citation type="submission" date="2022-01" db="EMBL/GenBank/DDBJ databases">
        <title>Mariniradius saccharolyticus sp. nov., isolated from sediment of a river.</title>
        <authorList>
            <person name="Liu H."/>
        </authorList>
    </citation>
    <scope>NUCLEOTIDE SEQUENCE [LARGE SCALE GENOMIC DNA]</scope>
    <source>
        <strain evidence="1 2">RY-2</strain>
    </source>
</reference>
<organism evidence="1 2">
    <name type="scientific">Mariniradius sediminis</name>
    <dbReference type="NCBI Taxonomy" id="2909237"/>
    <lineage>
        <taxon>Bacteria</taxon>
        <taxon>Pseudomonadati</taxon>
        <taxon>Bacteroidota</taxon>
        <taxon>Cytophagia</taxon>
        <taxon>Cytophagales</taxon>
        <taxon>Cyclobacteriaceae</taxon>
        <taxon>Mariniradius</taxon>
    </lineage>
</organism>
<comment type="caution">
    <text evidence="1">The sequence shown here is derived from an EMBL/GenBank/DDBJ whole genome shotgun (WGS) entry which is preliminary data.</text>
</comment>
<dbReference type="Proteomes" id="UP001201449">
    <property type="component" value="Unassembled WGS sequence"/>
</dbReference>
<evidence type="ECO:0000313" key="1">
    <source>
        <dbReference type="EMBL" id="MCF1749602.1"/>
    </source>
</evidence>
<dbReference type="EMBL" id="JAKEVZ010000001">
    <property type="protein sequence ID" value="MCF1749602.1"/>
    <property type="molecule type" value="Genomic_DNA"/>
</dbReference>
<protein>
    <recommendedName>
        <fullName evidence="3">WYL domain-containing protein</fullName>
    </recommendedName>
</protein>
<proteinExistence type="predicted"/>
<accession>A0ABS9BPK1</accession>
<name>A0ABS9BPK1_9BACT</name>
<gene>
    <name evidence="1" type="ORF">L0U89_00850</name>
</gene>
<sequence>MFLKKIIDVKISRKTISVSREANISTRELEDQISKLQFSGERNPKTPQVENAPLPPFIQSFYYLFFKSLRIPTEKEFCDYYLELIGGSLNGKVVIDGETYDLDPVIYRMKRTYPSLLRDLHFLYLLEESGLFEEVEYSMHKDFYNGLDIKVRYSQKDYFVSLFIDSARGTYYKARKRTRHDYTEVNEIEFNVEFSTLKSFGSIYLLTPEHIKILIDRIPK</sequence>
<dbReference type="RefSeq" id="WP_234859789.1">
    <property type="nucleotide sequence ID" value="NZ_JAKEVZ010000001.1"/>
</dbReference>